<reference evidence="1 2" key="1">
    <citation type="submission" date="2020-08" db="EMBL/GenBank/DDBJ databases">
        <title>Oceanospirillum sp. nov. isolated from marine sediment.</title>
        <authorList>
            <person name="Ji X."/>
        </authorList>
    </citation>
    <scope>NUCLEOTIDE SEQUENCE [LARGE SCALE GENOMIC DNA]</scope>
    <source>
        <strain evidence="1 2">D5</strain>
    </source>
</reference>
<accession>A0A839IWP3</accession>
<comment type="caution">
    <text evidence="1">The sequence shown here is derived from an EMBL/GenBank/DDBJ whole genome shotgun (WGS) entry which is preliminary data.</text>
</comment>
<organism evidence="1 2">
    <name type="scientific">Oceanospirillum sediminis</name>
    <dbReference type="NCBI Taxonomy" id="2760088"/>
    <lineage>
        <taxon>Bacteria</taxon>
        <taxon>Pseudomonadati</taxon>
        <taxon>Pseudomonadota</taxon>
        <taxon>Gammaproteobacteria</taxon>
        <taxon>Oceanospirillales</taxon>
        <taxon>Oceanospirillaceae</taxon>
        <taxon>Oceanospirillum</taxon>
    </lineage>
</organism>
<protein>
    <submittedName>
        <fullName evidence="1">Uncharacterized protein</fullName>
    </submittedName>
</protein>
<evidence type="ECO:0000313" key="1">
    <source>
        <dbReference type="EMBL" id="MBB1489381.1"/>
    </source>
</evidence>
<dbReference type="EMBL" id="JACJFM010000052">
    <property type="protein sequence ID" value="MBB1489381.1"/>
    <property type="molecule type" value="Genomic_DNA"/>
</dbReference>
<dbReference type="Proteomes" id="UP000565262">
    <property type="component" value="Unassembled WGS sequence"/>
</dbReference>
<dbReference type="RefSeq" id="WP_182811516.1">
    <property type="nucleotide sequence ID" value="NZ_JACJFM010000052.1"/>
</dbReference>
<evidence type="ECO:0000313" key="2">
    <source>
        <dbReference type="Proteomes" id="UP000565262"/>
    </source>
</evidence>
<sequence>MANFSSMRLTSAGLRLRAAAEVGQRLEITRIGLGAGRAPDDISALNALVDERQSAPVASFDAQPDGTGRVRFHLNNVGLNTGYPLREIGVFALDPDTGEEQLIDYTNAGDDYDLIPAEGGATVVEQMIDLITVISPTDNIVAQVDSTASVTRADLEALRVLPDGGEPGQTPMLDDTGHVIWSNGADLISLAALATSDIENKTAILRQEQYLIHLDQQLQQLANP</sequence>
<gene>
    <name evidence="1" type="ORF">H4O21_22480</name>
</gene>
<proteinExistence type="predicted"/>
<name>A0A839IWP3_9GAMM</name>
<dbReference type="AlphaFoldDB" id="A0A839IWP3"/>
<keyword evidence="2" id="KW-1185">Reference proteome</keyword>